<dbReference type="EMBL" id="KT780722">
    <property type="protein sequence ID" value="AMK01488.1"/>
    <property type="molecule type" value="mRNA"/>
</dbReference>
<dbReference type="InterPro" id="IPR005821">
    <property type="entry name" value="Ion_trans_dom"/>
</dbReference>
<sequence>MWLKMDAHKRLSEDLEKVIMKEDGNSSIMTEPDHNIQPSKTVRERLRKLLHSHKFQISVITLVIIDCLLVITELLIDLEMHEEESLAQHVLHYCSITILSIFIVEIFLKLYAFRQEFFKHRLEVFDAIIVIVSFALDIAFRNSRDALSGVGLIIILRLWRVARVLNGVVLSVKMQAEHQLEREKQRGMALEGELSRCRQVCAAQQRELDVLRAVLQHHGLDQQLPDGNRVDVVADVEKR</sequence>
<keyword evidence="8" id="KW-0175">Coiled coil</keyword>
<accession>A0A126Q8G2</accession>
<feature type="domain" description="Ion transport" evidence="14">
    <location>
        <begin position="55"/>
        <end position="168"/>
    </location>
</feature>
<evidence type="ECO:0000256" key="4">
    <source>
        <dbReference type="ARBA" id="ARBA00022475"/>
    </source>
</evidence>
<keyword evidence="6" id="KW-0851">Voltage-gated channel</keyword>
<evidence type="ECO:0000256" key="2">
    <source>
        <dbReference type="ARBA" id="ARBA00015897"/>
    </source>
</evidence>
<evidence type="ECO:0000256" key="5">
    <source>
        <dbReference type="ARBA" id="ARBA00022692"/>
    </source>
</evidence>
<dbReference type="InterPro" id="IPR031846">
    <property type="entry name" value="Hvcn1"/>
</dbReference>
<keyword evidence="3" id="KW-0813">Transport</keyword>
<dbReference type="GO" id="GO:0034702">
    <property type="term" value="C:monoatomic ion channel complex"/>
    <property type="evidence" value="ECO:0007669"/>
    <property type="project" value="UniProtKB-KW"/>
</dbReference>
<name>A0A126Q8G2_9INSE</name>
<keyword evidence="7 13" id="KW-1133">Transmembrane helix</keyword>
<evidence type="ECO:0000256" key="1">
    <source>
        <dbReference type="ARBA" id="ARBA00004651"/>
    </source>
</evidence>
<comment type="subcellular location">
    <subcellularLocation>
        <location evidence="1">Cell membrane</location>
        <topology evidence="1">Multi-pass membrane protein</topology>
    </subcellularLocation>
</comment>
<keyword evidence="10 13" id="KW-0472">Membrane</keyword>
<keyword evidence="4" id="KW-1003">Cell membrane</keyword>
<keyword evidence="5 13" id="KW-0812">Transmembrane</keyword>
<dbReference type="GO" id="GO:0030171">
    <property type="term" value="F:voltage-gated proton channel activity"/>
    <property type="evidence" value="ECO:0007669"/>
    <property type="project" value="InterPro"/>
</dbReference>
<proteinExistence type="evidence at transcript level"/>
<evidence type="ECO:0000313" key="15">
    <source>
        <dbReference type="EMBL" id="AMK01488.1"/>
    </source>
</evidence>
<evidence type="ECO:0000256" key="3">
    <source>
        <dbReference type="ARBA" id="ARBA00022448"/>
    </source>
</evidence>
<feature type="transmembrane region" description="Helical" evidence="13">
    <location>
        <begin position="90"/>
        <end position="112"/>
    </location>
</feature>
<evidence type="ECO:0000256" key="13">
    <source>
        <dbReference type="SAM" id="Phobius"/>
    </source>
</evidence>
<evidence type="ECO:0000256" key="10">
    <source>
        <dbReference type="ARBA" id="ARBA00023136"/>
    </source>
</evidence>
<evidence type="ECO:0000256" key="11">
    <source>
        <dbReference type="ARBA" id="ARBA00023303"/>
    </source>
</evidence>
<dbReference type="Gene3D" id="1.20.120.350">
    <property type="entry name" value="Voltage-gated potassium channels. Chain C"/>
    <property type="match status" value="1"/>
</dbReference>
<keyword evidence="9" id="KW-0406">Ion transport</keyword>
<organism evidence="15">
    <name type="scientific">Nicoletia phytophila</name>
    <dbReference type="NCBI Taxonomy" id="1350298"/>
    <lineage>
        <taxon>Eukaryota</taxon>
        <taxon>Metazoa</taxon>
        <taxon>Ecdysozoa</taxon>
        <taxon>Arthropoda</taxon>
        <taxon>Hexapoda</taxon>
        <taxon>Insecta</taxon>
        <taxon>Zygentoma</taxon>
        <taxon>Nicoletiidae</taxon>
        <taxon>Nicoletia</taxon>
    </lineage>
</organism>
<evidence type="ECO:0000256" key="8">
    <source>
        <dbReference type="ARBA" id="ARBA00023054"/>
    </source>
</evidence>
<reference evidence="15" key="1">
    <citation type="journal article" date="2016" name="FEBS J.">
        <title>Identification of an H 1 Voltage-Gated Proton Channel in Insects.</title>
        <authorList>
            <person name="Chaves G."/>
            <person name="Derst C."/>
            <person name="Franzen A."/>
            <person name="Mashimo Y."/>
            <person name="Machida R."/>
            <person name="Musset B."/>
        </authorList>
    </citation>
    <scope>NUCLEOTIDE SEQUENCE</scope>
</reference>
<feature type="transmembrane region" description="Helical" evidence="13">
    <location>
        <begin position="55"/>
        <end position="78"/>
    </location>
</feature>
<evidence type="ECO:0000256" key="7">
    <source>
        <dbReference type="ARBA" id="ARBA00022989"/>
    </source>
</evidence>
<evidence type="ECO:0000256" key="9">
    <source>
        <dbReference type="ARBA" id="ARBA00023065"/>
    </source>
</evidence>
<keyword evidence="11" id="KW-0407">Ion channel</keyword>
<evidence type="ECO:0000256" key="6">
    <source>
        <dbReference type="ARBA" id="ARBA00022882"/>
    </source>
</evidence>
<protein>
    <recommendedName>
        <fullName evidence="2">Voltage-gated hydrogen channel 1</fullName>
    </recommendedName>
    <alternativeName>
        <fullName evidence="12">Hydrogen voltage-gated channel 1</fullName>
    </alternativeName>
</protein>
<dbReference type="PANTHER" id="PTHR46480">
    <property type="entry name" value="F20B24.22"/>
    <property type="match status" value="1"/>
</dbReference>
<dbReference type="InterPro" id="IPR027359">
    <property type="entry name" value="Volt_channel_dom_sf"/>
</dbReference>
<dbReference type="AlphaFoldDB" id="A0A126Q8G2"/>
<evidence type="ECO:0000259" key="14">
    <source>
        <dbReference type="Pfam" id="PF00520"/>
    </source>
</evidence>
<dbReference type="SUPFAM" id="SSF81324">
    <property type="entry name" value="Voltage-gated potassium channels"/>
    <property type="match status" value="1"/>
</dbReference>
<dbReference type="GO" id="GO:0005886">
    <property type="term" value="C:plasma membrane"/>
    <property type="evidence" value="ECO:0007669"/>
    <property type="project" value="UniProtKB-SubCell"/>
</dbReference>
<dbReference type="PANTHER" id="PTHR46480:SF1">
    <property type="entry name" value="VOLTAGE-GATED HYDROGEN CHANNEL 1"/>
    <property type="match status" value="1"/>
</dbReference>
<evidence type="ECO:0000256" key="12">
    <source>
        <dbReference type="ARBA" id="ARBA00031989"/>
    </source>
</evidence>
<dbReference type="Pfam" id="PF00520">
    <property type="entry name" value="Ion_trans"/>
    <property type="match status" value="1"/>
</dbReference>